<organism evidence="5 6">
    <name type="scientific">Streptomyces coryli</name>
    <dbReference type="NCBI Taxonomy" id="1128680"/>
    <lineage>
        <taxon>Bacteria</taxon>
        <taxon>Bacillati</taxon>
        <taxon>Actinomycetota</taxon>
        <taxon>Actinomycetes</taxon>
        <taxon>Kitasatosporales</taxon>
        <taxon>Streptomycetaceae</taxon>
        <taxon>Streptomyces</taxon>
    </lineage>
</organism>
<proteinExistence type="predicted"/>
<dbReference type="NCBIfam" id="TIGR03567">
    <property type="entry name" value="FMN_reduc_SsuE"/>
    <property type="match status" value="1"/>
</dbReference>
<dbReference type="RefSeq" id="WP_165239403.1">
    <property type="nucleotide sequence ID" value="NZ_JAAKZV010000088.1"/>
</dbReference>
<dbReference type="EC" id="1.5.1.38" evidence="5"/>
<evidence type="ECO:0000256" key="2">
    <source>
        <dbReference type="ARBA" id="ARBA00022643"/>
    </source>
</evidence>
<dbReference type="GO" id="GO:0046306">
    <property type="term" value="P:alkanesulfonate catabolic process"/>
    <property type="evidence" value="ECO:0007669"/>
    <property type="project" value="InterPro"/>
</dbReference>
<keyword evidence="6" id="KW-1185">Reference proteome</keyword>
<evidence type="ECO:0000259" key="4">
    <source>
        <dbReference type="Pfam" id="PF03358"/>
    </source>
</evidence>
<protein>
    <submittedName>
        <fullName evidence="5">NADPH-dependent FMN reductase</fullName>
        <ecNumber evidence="5">1.5.1.38</ecNumber>
    </submittedName>
</protein>
<name>A0A6G4U2B4_9ACTN</name>
<dbReference type="InterPro" id="IPR051814">
    <property type="entry name" value="NAD(P)H-dep_FMN_reductase"/>
</dbReference>
<evidence type="ECO:0000313" key="5">
    <source>
        <dbReference type="EMBL" id="NGN66223.1"/>
    </source>
</evidence>
<dbReference type="SUPFAM" id="SSF52218">
    <property type="entry name" value="Flavoproteins"/>
    <property type="match status" value="1"/>
</dbReference>
<evidence type="ECO:0000256" key="3">
    <source>
        <dbReference type="ARBA" id="ARBA00023002"/>
    </source>
</evidence>
<dbReference type="InterPro" id="IPR029039">
    <property type="entry name" value="Flavoprotein-like_sf"/>
</dbReference>
<dbReference type="PANTHER" id="PTHR43408:SF1">
    <property type="entry name" value="FMN REDUCTASE (NADPH)"/>
    <property type="match status" value="1"/>
</dbReference>
<dbReference type="EMBL" id="JAAKZV010000088">
    <property type="protein sequence ID" value="NGN66223.1"/>
    <property type="molecule type" value="Genomic_DNA"/>
</dbReference>
<keyword evidence="3 5" id="KW-0560">Oxidoreductase</keyword>
<feature type="domain" description="NADPH-dependent FMN reductase-like" evidence="4">
    <location>
        <begin position="3"/>
        <end position="143"/>
    </location>
</feature>
<dbReference type="Pfam" id="PF03358">
    <property type="entry name" value="FMN_red"/>
    <property type="match status" value="1"/>
</dbReference>
<dbReference type="InterPro" id="IPR020048">
    <property type="entry name" value="NADPH-dep_FMN_reduc_SsuE"/>
</dbReference>
<keyword evidence="1" id="KW-0285">Flavoprotein</keyword>
<dbReference type="Gene3D" id="3.40.50.360">
    <property type="match status" value="1"/>
</dbReference>
<accession>A0A6G4U2B4</accession>
<comment type="caution">
    <text evidence="5">The sequence shown here is derived from an EMBL/GenBank/DDBJ whole genome shotgun (WGS) entry which is preliminary data.</text>
</comment>
<gene>
    <name evidence="5" type="primary">ssuE</name>
    <name evidence="5" type="ORF">G5C51_20275</name>
</gene>
<reference evidence="5 6" key="1">
    <citation type="submission" date="2020-02" db="EMBL/GenBank/DDBJ databases">
        <title>Whole-genome analyses of novel actinobacteria.</title>
        <authorList>
            <person name="Sahin N."/>
        </authorList>
    </citation>
    <scope>NUCLEOTIDE SEQUENCE [LARGE SCALE GENOMIC DNA]</scope>
    <source>
        <strain evidence="5 6">A7024</strain>
    </source>
</reference>
<evidence type="ECO:0000313" key="6">
    <source>
        <dbReference type="Proteomes" id="UP000481583"/>
    </source>
</evidence>
<dbReference type="InterPro" id="IPR005025">
    <property type="entry name" value="FMN_Rdtase-like_dom"/>
</dbReference>
<keyword evidence="2" id="KW-0288">FMN</keyword>
<dbReference type="PANTHER" id="PTHR43408">
    <property type="entry name" value="FMN REDUCTASE (NADPH)"/>
    <property type="match status" value="1"/>
</dbReference>
<sequence>MTSILALSGSPSANSRTALLVDHAVDRLSLTGFDAQHLVIRNLPAAELLYGRTDSAAIARATEAVAEAEAVIVATPIYKAAYTGLLKSFLDLLPQGALTGKTVLPLVTGGSLAHVLAIDYALRPVLTALGARHVVAGCFLLDSHIDRRQDGGALLKPEAELRLFDVIDEFIDALPATTDLARA</sequence>
<dbReference type="Proteomes" id="UP000481583">
    <property type="component" value="Unassembled WGS sequence"/>
</dbReference>
<dbReference type="AlphaFoldDB" id="A0A6G4U2B4"/>
<dbReference type="GO" id="GO:0052873">
    <property type="term" value="F:FMN reductase (NADPH) activity"/>
    <property type="evidence" value="ECO:0007669"/>
    <property type="project" value="UniProtKB-EC"/>
</dbReference>
<evidence type="ECO:0000256" key="1">
    <source>
        <dbReference type="ARBA" id="ARBA00022630"/>
    </source>
</evidence>